<gene>
    <name evidence="2" type="ORF">PLANPX_3294</name>
</gene>
<accession>A0A5K7XCI9</accession>
<dbReference type="KEGG" id="lpav:PLANPX_3294"/>
<dbReference type="Proteomes" id="UP000326837">
    <property type="component" value="Chromosome"/>
</dbReference>
<evidence type="ECO:0000256" key="1">
    <source>
        <dbReference type="SAM" id="MobiDB-lite"/>
    </source>
</evidence>
<evidence type="ECO:0000313" key="3">
    <source>
        <dbReference type="Proteomes" id="UP000326837"/>
    </source>
</evidence>
<sequence>MPKGAELPFPSPPAPSDKSLPPRRPHSCRLTAAILAIGLLHCAGVRATEPCEANAPTYGSPCAAATAVVPPTAVQRRGAWYVATSVNFQVCSLESAAGAFQTAEACEKLRSELAAKCGFKPSAWNPRCHVVLHASSKSYEATVGAAGRTTLASALVKRAQGGIASRQIDVRSDVDDFLTAALPHELCHVLLADHSPALPLWCDEGMALQFDSLEKQQLHDRDLRRSLSSGRALPLASLLTLRQYPAAEDWPAFYGQSASVVRCLLQLGGPEKLLQFAELQQSRGVDAALRELYGLRNAGHLAEIWHDSLRGSSATPLQLAFSPPVPPADLDPANFLKLAEAR</sequence>
<evidence type="ECO:0008006" key="4">
    <source>
        <dbReference type="Google" id="ProtNLM"/>
    </source>
</evidence>
<feature type="region of interest" description="Disordered" evidence="1">
    <location>
        <begin position="1"/>
        <end position="23"/>
    </location>
</feature>
<dbReference type="EMBL" id="AP021861">
    <property type="protein sequence ID" value="BBO33682.1"/>
    <property type="molecule type" value="Genomic_DNA"/>
</dbReference>
<evidence type="ECO:0000313" key="2">
    <source>
        <dbReference type="EMBL" id="BBO33682.1"/>
    </source>
</evidence>
<keyword evidence="3" id="KW-1185">Reference proteome</keyword>
<organism evidence="2 3">
    <name type="scientific">Lacipirellula parvula</name>
    <dbReference type="NCBI Taxonomy" id="2650471"/>
    <lineage>
        <taxon>Bacteria</taxon>
        <taxon>Pseudomonadati</taxon>
        <taxon>Planctomycetota</taxon>
        <taxon>Planctomycetia</taxon>
        <taxon>Pirellulales</taxon>
        <taxon>Lacipirellulaceae</taxon>
        <taxon>Lacipirellula</taxon>
    </lineage>
</organism>
<dbReference type="AlphaFoldDB" id="A0A5K7XCI9"/>
<name>A0A5K7XCI9_9BACT</name>
<reference evidence="3" key="1">
    <citation type="submission" date="2019-10" db="EMBL/GenBank/DDBJ databases">
        <title>Lacipirellula parvula gen. nov., sp. nov., representing a lineage of planctomycetes widespread in freshwater anoxic habitats, and description of the family Lacipirellulaceae.</title>
        <authorList>
            <person name="Dedysh S.N."/>
            <person name="Kulichevskaya I.S."/>
            <person name="Beletsky A.V."/>
            <person name="Rakitin A.L."/>
            <person name="Mardanov A.V."/>
            <person name="Ivanova A.A."/>
            <person name="Saltykova V.X."/>
            <person name="Rijpstra W.I.C."/>
            <person name="Sinninghe Damste J.S."/>
            <person name="Ravin N.V."/>
        </authorList>
    </citation>
    <scope>NUCLEOTIDE SEQUENCE [LARGE SCALE GENOMIC DNA]</scope>
    <source>
        <strain evidence="3">PX69</strain>
    </source>
</reference>
<protein>
    <recommendedName>
        <fullName evidence="4">Peptidase MA-like domain-containing protein</fullName>
    </recommendedName>
</protein>
<proteinExistence type="predicted"/>